<evidence type="ECO:0000313" key="3">
    <source>
        <dbReference type="Proteomes" id="UP000056453"/>
    </source>
</evidence>
<proteinExistence type="predicted"/>
<keyword evidence="3" id="KW-1185">Reference proteome</keyword>
<keyword evidence="1" id="KW-0472">Membrane</keyword>
<gene>
    <name evidence="2" type="ORF">WJ96_04310</name>
</gene>
<comment type="caution">
    <text evidence="2">The sequence shown here is derived from an EMBL/GenBank/DDBJ whole genome shotgun (WGS) entry which is preliminary data.</text>
</comment>
<organism evidence="2 3">
    <name type="scientific">Burkholderia ubonensis</name>
    <dbReference type="NCBI Taxonomy" id="101571"/>
    <lineage>
        <taxon>Bacteria</taxon>
        <taxon>Pseudomonadati</taxon>
        <taxon>Pseudomonadota</taxon>
        <taxon>Betaproteobacteria</taxon>
        <taxon>Burkholderiales</taxon>
        <taxon>Burkholderiaceae</taxon>
        <taxon>Burkholderia</taxon>
        <taxon>Burkholderia cepacia complex</taxon>
    </lineage>
</organism>
<feature type="transmembrane region" description="Helical" evidence="1">
    <location>
        <begin position="12"/>
        <end position="34"/>
    </location>
</feature>
<feature type="transmembrane region" description="Helical" evidence="1">
    <location>
        <begin position="54"/>
        <end position="74"/>
    </location>
</feature>
<protein>
    <submittedName>
        <fullName evidence="2">Uncharacterized protein</fullName>
    </submittedName>
</protein>
<accession>A0AAW3MV40</accession>
<dbReference type="RefSeq" id="WP_059928275.1">
    <property type="nucleotide sequence ID" value="NZ_LPBG01000117.1"/>
</dbReference>
<reference evidence="2 3" key="1">
    <citation type="submission" date="2015-11" db="EMBL/GenBank/DDBJ databases">
        <title>Expanding the genomic diversity of Burkholderia species for the development of highly accurate diagnostics.</title>
        <authorList>
            <person name="Sahl J."/>
            <person name="Keim P."/>
            <person name="Wagner D."/>
        </authorList>
    </citation>
    <scope>NUCLEOTIDE SEQUENCE [LARGE SCALE GENOMIC DNA]</scope>
    <source>
        <strain evidence="2 3">MSMB1808WGS</strain>
    </source>
</reference>
<feature type="transmembrane region" description="Helical" evidence="1">
    <location>
        <begin position="86"/>
        <end position="106"/>
    </location>
</feature>
<dbReference type="Proteomes" id="UP000056453">
    <property type="component" value="Unassembled WGS sequence"/>
</dbReference>
<dbReference type="EMBL" id="LPBJ01000047">
    <property type="protein sequence ID" value="KVP97798.1"/>
    <property type="molecule type" value="Genomic_DNA"/>
</dbReference>
<evidence type="ECO:0000313" key="2">
    <source>
        <dbReference type="EMBL" id="KVP97798.1"/>
    </source>
</evidence>
<name>A0AAW3MV40_9BURK</name>
<sequence length="176" mass="18729">MTATQQIKLSRGAILGLVAGVIALCGWMYLALSVLMPALWGPYAFAFSEAGPLVLSRGGMISAFFVFPAMAVIYPLRYGKSIVKWAAVQACTALLAGAALLGYGYYLHNIIHLQGVDASLDFLAMEVGFNNAAAVPAHVKEAFILSDKLASGGKQTWLPGAWKSVDWPAIPAKQVR</sequence>
<keyword evidence="1" id="KW-1133">Transmembrane helix</keyword>
<dbReference type="AlphaFoldDB" id="A0AAW3MV40"/>
<keyword evidence="1" id="KW-0812">Transmembrane</keyword>
<evidence type="ECO:0000256" key="1">
    <source>
        <dbReference type="SAM" id="Phobius"/>
    </source>
</evidence>